<keyword evidence="1" id="KW-0472">Membrane</keyword>
<comment type="caution">
    <text evidence="2">The sequence shown here is derived from an EMBL/GenBank/DDBJ whole genome shotgun (WGS) entry which is preliminary data.</text>
</comment>
<proteinExistence type="predicted"/>
<keyword evidence="1" id="KW-1133">Transmembrane helix</keyword>
<name>A0ABD0V2D6_DENTH</name>
<dbReference type="AlphaFoldDB" id="A0ABD0V2D6"/>
<evidence type="ECO:0000313" key="2">
    <source>
        <dbReference type="EMBL" id="KAL0919096.1"/>
    </source>
</evidence>
<protein>
    <recommendedName>
        <fullName evidence="4">Transmembrane protein</fullName>
    </recommendedName>
</protein>
<keyword evidence="1" id="KW-0812">Transmembrane</keyword>
<feature type="transmembrane region" description="Helical" evidence="1">
    <location>
        <begin position="118"/>
        <end position="139"/>
    </location>
</feature>
<reference evidence="2 3" key="1">
    <citation type="journal article" date="2024" name="Plant Biotechnol. J.">
        <title>Dendrobium thyrsiflorum genome and its molecular insights into genes involved in important horticultural traits.</title>
        <authorList>
            <person name="Chen B."/>
            <person name="Wang J.Y."/>
            <person name="Zheng P.J."/>
            <person name="Li K.L."/>
            <person name="Liang Y.M."/>
            <person name="Chen X.F."/>
            <person name="Zhang C."/>
            <person name="Zhao X."/>
            <person name="He X."/>
            <person name="Zhang G.Q."/>
            <person name="Liu Z.J."/>
            <person name="Xu Q."/>
        </authorList>
    </citation>
    <scope>NUCLEOTIDE SEQUENCE [LARGE SCALE GENOMIC DNA]</scope>
    <source>
        <strain evidence="2">GZMU011</strain>
    </source>
</reference>
<organism evidence="2 3">
    <name type="scientific">Dendrobium thyrsiflorum</name>
    <name type="common">Pinecone-like raceme dendrobium</name>
    <name type="synonym">Orchid</name>
    <dbReference type="NCBI Taxonomy" id="117978"/>
    <lineage>
        <taxon>Eukaryota</taxon>
        <taxon>Viridiplantae</taxon>
        <taxon>Streptophyta</taxon>
        <taxon>Embryophyta</taxon>
        <taxon>Tracheophyta</taxon>
        <taxon>Spermatophyta</taxon>
        <taxon>Magnoliopsida</taxon>
        <taxon>Liliopsida</taxon>
        <taxon>Asparagales</taxon>
        <taxon>Orchidaceae</taxon>
        <taxon>Epidendroideae</taxon>
        <taxon>Malaxideae</taxon>
        <taxon>Dendrobiinae</taxon>
        <taxon>Dendrobium</taxon>
    </lineage>
</organism>
<evidence type="ECO:0000313" key="3">
    <source>
        <dbReference type="Proteomes" id="UP001552299"/>
    </source>
</evidence>
<evidence type="ECO:0000256" key="1">
    <source>
        <dbReference type="SAM" id="Phobius"/>
    </source>
</evidence>
<accession>A0ABD0V2D6</accession>
<dbReference type="EMBL" id="JANQDX010000009">
    <property type="protein sequence ID" value="KAL0919096.1"/>
    <property type="molecule type" value="Genomic_DNA"/>
</dbReference>
<keyword evidence="3" id="KW-1185">Reference proteome</keyword>
<dbReference type="Proteomes" id="UP001552299">
    <property type="component" value="Unassembled WGS sequence"/>
</dbReference>
<evidence type="ECO:0008006" key="4">
    <source>
        <dbReference type="Google" id="ProtNLM"/>
    </source>
</evidence>
<gene>
    <name evidence="2" type="ORF">M5K25_011169</name>
</gene>
<sequence length="147" mass="16495">MPIGFSVPCPRLQTETGKTLKSRKINRLCTTVALDDICSSTSYRRDNGKISQPRFFFLLCLRDLWIRCSIRSRSFLATAKRGAISSTCSVNATYLEAAVTFCHPSFYLLPVMATLKKLSVIAIVISMSMFLLVTADVYFEERFDGDA</sequence>